<organism evidence="4 5">
    <name type="scientific">Thalassoglobus neptunius</name>
    <dbReference type="NCBI Taxonomy" id="1938619"/>
    <lineage>
        <taxon>Bacteria</taxon>
        <taxon>Pseudomonadati</taxon>
        <taxon>Planctomycetota</taxon>
        <taxon>Planctomycetia</taxon>
        <taxon>Planctomycetales</taxon>
        <taxon>Planctomycetaceae</taxon>
        <taxon>Thalassoglobus</taxon>
    </lineage>
</organism>
<dbReference type="PANTHER" id="PTHR43818">
    <property type="entry name" value="BCDNA.GH03377"/>
    <property type="match status" value="1"/>
</dbReference>
<keyword evidence="5" id="KW-1185">Reference proteome</keyword>
<evidence type="ECO:0000313" key="5">
    <source>
        <dbReference type="Proteomes" id="UP000317243"/>
    </source>
</evidence>
<dbReference type="Proteomes" id="UP000317243">
    <property type="component" value="Unassembled WGS sequence"/>
</dbReference>
<reference evidence="4 5" key="1">
    <citation type="submission" date="2019-02" db="EMBL/GenBank/DDBJ databases">
        <title>Deep-cultivation of Planctomycetes and their phenomic and genomic characterization uncovers novel biology.</title>
        <authorList>
            <person name="Wiegand S."/>
            <person name="Jogler M."/>
            <person name="Boedeker C."/>
            <person name="Pinto D."/>
            <person name="Vollmers J."/>
            <person name="Rivas-Marin E."/>
            <person name="Kohn T."/>
            <person name="Peeters S.H."/>
            <person name="Heuer A."/>
            <person name="Rast P."/>
            <person name="Oberbeckmann S."/>
            <person name="Bunk B."/>
            <person name="Jeske O."/>
            <person name="Meyerdierks A."/>
            <person name="Storesund J.E."/>
            <person name="Kallscheuer N."/>
            <person name="Luecker S."/>
            <person name="Lage O.M."/>
            <person name="Pohl T."/>
            <person name="Merkel B.J."/>
            <person name="Hornburger P."/>
            <person name="Mueller R.-W."/>
            <person name="Bruemmer F."/>
            <person name="Labrenz M."/>
            <person name="Spormann A.M."/>
            <person name="Op Den Camp H."/>
            <person name="Overmann J."/>
            <person name="Amann R."/>
            <person name="Jetten M.S.M."/>
            <person name="Mascher T."/>
            <person name="Medema M.H."/>
            <person name="Devos D.P."/>
            <person name="Kaster A.-K."/>
            <person name="Ovreas L."/>
            <person name="Rohde M."/>
            <person name="Galperin M.Y."/>
            <person name="Jogler C."/>
        </authorList>
    </citation>
    <scope>NUCLEOTIDE SEQUENCE [LARGE SCALE GENOMIC DNA]</scope>
    <source>
        <strain evidence="4 5">KOR42</strain>
    </source>
</reference>
<dbReference type="EC" id="1.1.1.292" evidence="4"/>
<dbReference type="PANTHER" id="PTHR43818:SF11">
    <property type="entry name" value="BCDNA.GH03377"/>
    <property type="match status" value="1"/>
</dbReference>
<evidence type="ECO:0000256" key="1">
    <source>
        <dbReference type="ARBA" id="ARBA00023002"/>
    </source>
</evidence>
<dbReference type="InterPro" id="IPR000683">
    <property type="entry name" value="Gfo/Idh/MocA-like_OxRdtase_N"/>
</dbReference>
<evidence type="ECO:0000259" key="3">
    <source>
        <dbReference type="Pfam" id="PF22725"/>
    </source>
</evidence>
<evidence type="ECO:0000259" key="2">
    <source>
        <dbReference type="Pfam" id="PF01408"/>
    </source>
</evidence>
<dbReference type="GO" id="GO:0033712">
    <property type="term" value="F:1,5-anhydro-D-fructose reductase (1,5-anhydro-D-mannitol-forming) activity"/>
    <property type="evidence" value="ECO:0007669"/>
    <property type="project" value="UniProtKB-EC"/>
</dbReference>
<name>A0A5C5WQ98_9PLAN</name>
<accession>A0A5C5WQ98</accession>
<feature type="domain" description="Gfo/Idh/MocA-like oxidoreductase N-terminal" evidence="2">
    <location>
        <begin position="5"/>
        <end position="121"/>
    </location>
</feature>
<dbReference type="Pfam" id="PF01408">
    <property type="entry name" value="GFO_IDH_MocA"/>
    <property type="match status" value="1"/>
</dbReference>
<dbReference type="GO" id="GO:0000166">
    <property type="term" value="F:nucleotide binding"/>
    <property type="evidence" value="ECO:0007669"/>
    <property type="project" value="InterPro"/>
</dbReference>
<keyword evidence="1 4" id="KW-0560">Oxidoreductase</keyword>
<dbReference type="InterPro" id="IPR055170">
    <property type="entry name" value="GFO_IDH_MocA-like_dom"/>
</dbReference>
<dbReference type="SUPFAM" id="SSF55347">
    <property type="entry name" value="Glyceraldehyde-3-phosphate dehydrogenase-like, C-terminal domain"/>
    <property type="match status" value="1"/>
</dbReference>
<dbReference type="OrthoDB" id="179913at2"/>
<dbReference type="Gene3D" id="3.30.360.10">
    <property type="entry name" value="Dihydrodipicolinate Reductase, domain 2"/>
    <property type="match status" value="1"/>
</dbReference>
<feature type="domain" description="GFO/IDH/MocA-like oxidoreductase" evidence="3">
    <location>
        <begin position="138"/>
        <end position="266"/>
    </location>
</feature>
<dbReference type="InterPro" id="IPR050463">
    <property type="entry name" value="Gfo/Idh/MocA_oxidrdct_glycsds"/>
</dbReference>
<dbReference type="Pfam" id="PF22725">
    <property type="entry name" value="GFO_IDH_MocA_C3"/>
    <property type="match status" value="1"/>
</dbReference>
<proteinExistence type="predicted"/>
<evidence type="ECO:0000313" key="4">
    <source>
        <dbReference type="EMBL" id="TWT52329.1"/>
    </source>
</evidence>
<dbReference type="EMBL" id="SIHI01000006">
    <property type="protein sequence ID" value="TWT52329.1"/>
    <property type="molecule type" value="Genomic_DNA"/>
</dbReference>
<dbReference type="SUPFAM" id="SSF51735">
    <property type="entry name" value="NAD(P)-binding Rossmann-fold domains"/>
    <property type="match status" value="1"/>
</dbReference>
<sequence>MAETIRIGLIGAGKNTQERHIPELKNIDDVVIAGVVNRSMESSQAVAEKFGIEKCFSSPQELIESPDIDAVVIGTWPDQHCSLTCAALKAGKHVLTEARMARDLAEARQMLEAAKAHPELVAQVVPSPFGLVCGPSVSSMVKSHFLGDLREVVVLGANDQFWDYSKPLSPRQDSQLSGKNILSLGILHETLMRWAPEPVQIFAQAELFEPTRPSADSGEFVTASVPDSVQILSELKGGARCMYHLSGVILFGPGLQIHLYGSRGTMKIEFVNGEEIVWHGRAGDEELQRLEIPEEELGRWQVEEDFVAAIRGERKVDLTDFETGVKYMEFVEAVSMSAESNQPVELPLE</sequence>
<dbReference type="InterPro" id="IPR036291">
    <property type="entry name" value="NAD(P)-bd_dom_sf"/>
</dbReference>
<protein>
    <submittedName>
        <fullName evidence="4">1,5-anhydro-D-fructose reductase</fullName>
        <ecNumber evidence="4">1.1.1.292</ecNumber>
    </submittedName>
</protein>
<dbReference type="AlphaFoldDB" id="A0A5C5WQ98"/>
<dbReference type="Gene3D" id="3.40.50.720">
    <property type="entry name" value="NAD(P)-binding Rossmann-like Domain"/>
    <property type="match status" value="1"/>
</dbReference>
<gene>
    <name evidence="4" type="primary">afr_2</name>
    <name evidence="4" type="ORF">KOR42_30150</name>
</gene>
<comment type="caution">
    <text evidence="4">The sequence shown here is derived from an EMBL/GenBank/DDBJ whole genome shotgun (WGS) entry which is preliminary data.</text>
</comment>
<dbReference type="RefSeq" id="WP_146510510.1">
    <property type="nucleotide sequence ID" value="NZ_SIHI01000006.1"/>
</dbReference>